<gene>
    <name evidence="4" type="primary">moaD</name>
    <name evidence="4" type="ORF">IPK02_00395</name>
</gene>
<comment type="caution">
    <text evidence="4">The sequence shown here is derived from an EMBL/GenBank/DDBJ whole genome shotgun (WGS) entry which is preliminary data.</text>
</comment>
<dbReference type="InterPro" id="IPR012675">
    <property type="entry name" value="Beta-grasp_dom_sf"/>
</dbReference>
<dbReference type="Pfam" id="PF02597">
    <property type="entry name" value="ThiS"/>
    <property type="match status" value="1"/>
</dbReference>
<dbReference type="PANTHER" id="PTHR33359:SF1">
    <property type="entry name" value="MOLYBDOPTERIN SYNTHASE SULFUR CARRIER SUBUNIT"/>
    <property type="match status" value="1"/>
</dbReference>
<dbReference type="EMBL" id="JADJOT010000001">
    <property type="protein sequence ID" value="MBK7952546.1"/>
    <property type="molecule type" value="Genomic_DNA"/>
</dbReference>
<evidence type="ECO:0000313" key="5">
    <source>
        <dbReference type="Proteomes" id="UP000706151"/>
    </source>
</evidence>
<name>A0A935T6M9_9PROT</name>
<accession>A0A935T6M9</accession>
<dbReference type="AlphaFoldDB" id="A0A935T6M9"/>
<dbReference type="InterPro" id="IPR003749">
    <property type="entry name" value="ThiS/MoaD-like"/>
</dbReference>
<evidence type="ECO:0000256" key="1">
    <source>
        <dbReference type="ARBA" id="ARBA00022741"/>
    </source>
</evidence>
<comment type="similarity">
    <text evidence="2">Belongs to the MoaD family.</text>
</comment>
<evidence type="ECO:0000256" key="2">
    <source>
        <dbReference type="ARBA" id="ARBA00024200"/>
    </source>
</evidence>
<evidence type="ECO:0000256" key="3">
    <source>
        <dbReference type="ARBA" id="ARBA00024247"/>
    </source>
</evidence>
<dbReference type="GO" id="GO:0000166">
    <property type="term" value="F:nucleotide binding"/>
    <property type="evidence" value="ECO:0007669"/>
    <property type="project" value="UniProtKB-KW"/>
</dbReference>
<reference evidence="4 5" key="1">
    <citation type="submission" date="2020-10" db="EMBL/GenBank/DDBJ databases">
        <title>Connecting structure to function with the recovery of over 1000 high-quality activated sludge metagenome-assembled genomes encoding full-length rRNA genes using long-read sequencing.</title>
        <authorList>
            <person name="Singleton C.M."/>
            <person name="Petriglieri F."/>
            <person name="Kristensen J.M."/>
            <person name="Kirkegaard R.H."/>
            <person name="Michaelsen T.Y."/>
            <person name="Andersen M.H."/>
            <person name="Karst S.M."/>
            <person name="Dueholm M.S."/>
            <person name="Nielsen P.H."/>
            <person name="Albertsen M."/>
        </authorList>
    </citation>
    <scope>NUCLEOTIDE SEQUENCE [LARGE SCALE GENOMIC DNA]</scope>
    <source>
        <strain evidence="4">Fred_18-Q3-R57-64_BAT3C.720</strain>
    </source>
</reference>
<protein>
    <recommendedName>
        <fullName evidence="3">Molybdopterin synthase sulfur carrier subunit</fullName>
    </recommendedName>
</protein>
<dbReference type="Gene3D" id="3.10.20.30">
    <property type="match status" value="1"/>
</dbReference>
<dbReference type="PANTHER" id="PTHR33359">
    <property type="entry name" value="MOLYBDOPTERIN SYNTHASE SULFUR CARRIER SUBUNIT"/>
    <property type="match status" value="1"/>
</dbReference>
<dbReference type="GO" id="GO:0006777">
    <property type="term" value="P:Mo-molybdopterin cofactor biosynthetic process"/>
    <property type="evidence" value="ECO:0007669"/>
    <property type="project" value="InterPro"/>
</dbReference>
<dbReference type="Proteomes" id="UP000706151">
    <property type="component" value="Unassembled WGS sequence"/>
</dbReference>
<dbReference type="InterPro" id="IPR016155">
    <property type="entry name" value="Mopterin_synth/thiamin_S_b"/>
</dbReference>
<organism evidence="4 5">
    <name type="scientific">Candidatus Accumulibacter affinis</name>
    <dbReference type="NCBI Taxonomy" id="2954384"/>
    <lineage>
        <taxon>Bacteria</taxon>
        <taxon>Pseudomonadati</taxon>
        <taxon>Pseudomonadota</taxon>
        <taxon>Betaproteobacteria</taxon>
        <taxon>Candidatus Accumulibacter</taxon>
    </lineage>
</organism>
<dbReference type="GO" id="GO:1990133">
    <property type="term" value="C:molybdopterin adenylyltransferase complex"/>
    <property type="evidence" value="ECO:0007669"/>
    <property type="project" value="TreeGrafter"/>
</dbReference>
<dbReference type="InterPro" id="IPR044672">
    <property type="entry name" value="MOCS2A"/>
</dbReference>
<keyword evidence="1" id="KW-0547">Nucleotide-binding</keyword>
<dbReference type="NCBIfam" id="TIGR01682">
    <property type="entry name" value="moaD"/>
    <property type="match status" value="1"/>
</dbReference>
<dbReference type="SUPFAM" id="SSF54285">
    <property type="entry name" value="MoaD/ThiS"/>
    <property type="match status" value="1"/>
</dbReference>
<proteinExistence type="inferred from homology"/>
<sequence>MLKILYFASVREKLGQGSEELALPGGVTDIAGLLGFLAQRGGPWESLATFRNLRYAVNQEMVRLDAPLRPGDEVAFFPPVTGG</sequence>
<evidence type="ECO:0000313" key="4">
    <source>
        <dbReference type="EMBL" id="MBK7952546.1"/>
    </source>
</evidence>
<dbReference type="CDD" id="cd00754">
    <property type="entry name" value="Ubl_MoaD"/>
    <property type="match status" value="1"/>
</dbReference>